<protein>
    <submittedName>
        <fullName evidence="12">Tabersonine 6,7-epoxidase-like</fullName>
    </submittedName>
</protein>
<gene>
    <name evidence="12" type="primary">LOC113688891</name>
</gene>
<evidence type="ECO:0000256" key="1">
    <source>
        <dbReference type="ARBA" id="ARBA00001971"/>
    </source>
</evidence>
<dbReference type="PANTHER" id="PTHR47955:SF8">
    <property type="entry name" value="CYTOCHROME P450 71D11-LIKE"/>
    <property type="match status" value="1"/>
</dbReference>
<dbReference type="AlphaFoldDB" id="A0A6P6SAI3"/>
<dbReference type="PROSITE" id="PS00086">
    <property type="entry name" value="CYTOCHROME_P450"/>
    <property type="match status" value="1"/>
</dbReference>
<evidence type="ECO:0000256" key="9">
    <source>
        <dbReference type="RuleBase" id="RU000461"/>
    </source>
</evidence>
<organism evidence="11 12">
    <name type="scientific">Coffea arabica</name>
    <name type="common">Arabian coffee</name>
    <dbReference type="NCBI Taxonomy" id="13443"/>
    <lineage>
        <taxon>Eukaryota</taxon>
        <taxon>Viridiplantae</taxon>
        <taxon>Streptophyta</taxon>
        <taxon>Embryophyta</taxon>
        <taxon>Tracheophyta</taxon>
        <taxon>Spermatophyta</taxon>
        <taxon>Magnoliopsida</taxon>
        <taxon>eudicotyledons</taxon>
        <taxon>Gunneridae</taxon>
        <taxon>Pentapetalae</taxon>
        <taxon>asterids</taxon>
        <taxon>lamiids</taxon>
        <taxon>Gentianales</taxon>
        <taxon>Rubiaceae</taxon>
        <taxon>Ixoroideae</taxon>
        <taxon>Gardenieae complex</taxon>
        <taxon>Bertiereae - Coffeeae clade</taxon>
        <taxon>Coffeeae</taxon>
        <taxon>Coffea</taxon>
    </lineage>
</organism>
<keyword evidence="10" id="KW-0472">Membrane</keyword>
<keyword evidence="5 9" id="KW-0560">Oxidoreductase</keyword>
<dbReference type="OrthoDB" id="2789670at2759"/>
<evidence type="ECO:0000256" key="10">
    <source>
        <dbReference type="SAM" id="Phobius"/>
    </source>
</evidence>
<dbReference type="InterPro" id="IPR036396">
    <property type="entry name" value="Cyt_P450_sf"/>
</dbReference>
<evidence type="ECO:0000256" key="4">
    <source>
        <dbReference type="ARBA" id="ARBA00022723"/>
    </source>
</evidence>
<dbReference type="PRINTS" id="PR00463">
    <property type="entry name" value="EP450I"/>
</dbReference>
<dbReference type="Proteomes" id="UP001652660">
    <property type="component" value="Chromosome 5c"/>
</dbReference>
<keyword evidence="7 9" id="KW-0503">Monooxygenase</keyword>
<dbReference type="CDD" id="cd11072">
    <property type="entry name" value="CYP71-like"/>
    <property type="match status" value="1"/>
</dbReference>
<sequence>MDASLSQKHPFAVFYLQPAMEVILFLLAFLLFYFMVAKILKSPSRNKSRLRLPPGPNPLPIIGNMHQLFGSPFHHLLRDLAKKYGPLMHLKLGETPTIIVTSPEMAKEIYRTNDVIFASRPSHHVTFKIFSYNHNDIIFSPYGSYWRQLRRICTMEVLSPKRVQTFKAIREDEVFDLIKSISLQKGSSINLSRRIFSLSYSITSLAAFGKRSKDTERFLKFVDEINGLASEFCFADMYPSAKFLQAMSLIRLRYKKVHNQIDEILADILNEHRGKIQESKQEGEQGGKEDIVDVLLNIQKRGDFEPQLTDTNIKAVILDVFSAGSETSSTAIEWAISEMIRNPETMKRAQYEVRNFYNDRGNVDESRLHELKYLHAIIKEALRLHPSAPLLLPRECDQECKINGYDIPAKAQIIVNAWAISRDPLYWSEAEKFNPSRFLDSEIDYKGNNFEYIPFGAGRRICPGISYSQAVVQLVLAQLLFHFDWKLPGDLKPEELDMADKLGVTIRRKNDLHLIPIPYPGSCLIKDN</sequence>
<keyword evidence="3 8" id="KW-0349">Heme</keyword>
<keyword evidence="6 8" id="KW-0408">Iron</keyword>
<comment type="similarity">
    <text evidence="2 9">Belongs to the cytochrome P450 family.</text>
</comment>
<dbReference type="PANTHER" id="PTHR47955">
    <property type="entry name" value="CYTOCHROME P450 FAMILY 71 PROTEIN"/>
    <property type="match status" value="1"/>
</dbReference>
<dbReference type="RefSeq" id="XP_027062512.1">
    <property type="nucleotide sequence ID" value="XM_027206711.2"/>
</dbReference>
<evidence type="ECO:0000313" key="12">
    <source>
        <dbReference type="RefSeq" id="XP_027062512.1"/>
    </source>
</evidence>
<reference evidence="12" key="2">
    <citation type="submission" date="2025-08" db="UniProtKB">
        <authorList>
            <consortium name="RefSeq"/>
        </authorList>
    </citation>
    <scope>IDENTIFICATION</scope>
    <source>
        <tissue evidence="12">Leaves</tissue>
    </source>
</reference>
<dbReference type="InterPro" id="IPR001128">
    <property type="entry name" value="Cyt_P450"/>
</dbReference>
<name>A0A6P6SAI3_COFAR</name>
<dbReference type="GO" id="GO:0020037">
    <property type="term" value="F:heme binding"/>
    <property type="evidence" value="ECO:0007669"/>
    <property type="project" value="InterPro"/>
</dbReference>
<dbReference type="Pfam" id="PF00067">
    <property type="entry name" value="p450"/>
    <property type="match status" value="1"/>
</dbReference>
<dbReference type="GO" id="GO:0004497">
    <property type="term" value="F:monooxygenase activity"/>
    <property type="evidence" value="ECO:0007669"/>
    <property type="project" value="UniProtKB-KW"/>
</dbReference>
<dbReference type="InterPro" id="IPR002401">
    <property type="entry name" value="Cyt_P450_E_grp-I"/>
</dbReference>
<dbReference type="Gene3D" id="1.10.630.10">
    <property type="entry name" value="Cytochrome P450"/>
    <property type="match status" value="1"/>
</dbReference>
<evidence type="ECO:0000256" key="5">
    <source>
        <dbReference type="ARBA" id="ARBA00023002"/>
    </source>
</evidence>
<keyword evidence="11" id="KW-1185">Reference proteome</keyword>
<accession>A0A6P6SAI3</accession>
<reference evidence="11" key="1">
    <citation type="journal article" date="2025" name="Foods">
        <title>Unveiling the Microbial Signatures of Arabica Coffee Cherries: Insights into Ripeness Specific Diversity, Functional Traits, and Implications for Quality and Safety.</title>
        <authorList>
            <consortium name="RefSeq"/>
            <person name="Tenea G.N."/>
            <person name="Cifuentes V."/>
            <person name="Reyes P."/>
            <person name="Cevallos-Vallejos M."/>
        </authorList>
    </citation>
    <scope>NUCLEOTIDE SEQUENCE [LARGE SCALE GENOMIC DNA]</scope>
</reference>
<dbReference type="GeneID" id="113688891"/>
<dbReference type="InterPro" id="IPR017972">
    <property type="entry name" value="Cyt_P450_CS"/>
</dbReference>
<evidence type="ECO:0000256" key="7">
    <source>
        <dbReference type="ARBA" id="ARBA00023033"/>
    </source>
</evidence>
<feature type="binding site" description="axial binding residue" evidence="8">
    <location>
        <position position="462"/>
    </location>
    <ligand>
        <name>heme</name>
        <dbReference type="ChEBI" id="CHEBI:30413"/>
    </ligand>
    <ligandPart>
        <name>Fe</name>
        <dbReference type="ChEBI" id="CHEBI:18248"/>
    </ligandPart>
</feature>
<keyword evidence="10" id="KW-0812">Transmembrane</keyword>
<proteinExistence type="inferred from homology"/>
<keyword evidence="4 8" id="KW-0479">Metal-binding</keyword>
<comment type="cofactor">
    <cofactor evidence="1 8">
        <name>heme</name>
        <dbReference type="ChEBI" id="CHEBI:30413"/>
    </cofactor>
</comment>
<evidence type="ECO:0000256" key="2">
    <source>
        <dbReference type="ARBA" id="ARBA00010617"/>
    </source>
</evidence>
<evidence type="ECO:0000256" key="3">
    <source>
        <dbReference type="ARBA" id="ARBA00022617"/>
    </source>
</evidence>
<evidence type="ECO:0000313" key="11">
    <source>
        <dbReference type="Proteomes" id="UP001652660"/>
    </source>
</evidence>
<feature type="transmembrane region" description="Helical" evidence="10">
    <location>
        <begin position="20"/>
        <end position="40"/>
    </location>
</feature>
<dbReference type="GO" id="GO:0005506">
    <property type="term" value="F:iron ion binding"/>
    <property type="evidence" value="ECO:0007669"/>
    <property type="project" value="InterPro"/>
</dbReference>
<evidence type="ECO:0000256" key="8">
    <source>
        <dbReference type="PIRSR" id="PIRSR602401-1"/>
    </source>
</evidence>
<dbReference type="FunFam" id="1.10.630.10:FF:000008">
    <property type="entry name" value="Cytochrome P450 71D8"/>
    <property type="match status" value="1"/>
</dbReference>
<dbReference type="SUPFAM" id="SSF48264">
    <property type="entry name" value="Cytochrome P450"/>
    <property type="match status" value="1"/>
</dbReference>
<evidence type="ECO:0000256" key="6">
    <source>
        <dbReference type="ARBA" id="ARBA00023004"/>
    </source>
</evidence>
<keyword evidence="10" id="KW-1133">Transmembrane helix</keyword>
<dbReference type="GO" id="GO:0016705">
    <property type="term" value="F:oxidoreductase activity, acting on paired donors, with incorporation or reduction of molecular oxygen"/>
    <property type="evidence" value="ECO:0007669"/>
    <property type="project" value="InterPro"/>
</dbReference>
<dbReference type="PRINTS" id="PR00385">
    <property type="entry name" value="P450"/>
</dbReference>